<comment type="caution">
    <text evidence="6">The sequence shown here is derived from an EMBL/GenBank/DDBJ whole genome shotgun (WGS) entry which is preliminary data.</text>
</comment>
<dbReference type="PANTHER" id="PTHR42973">
    <property type="entry name" value="BINDING OXIDOREDUCTASE, PUTATIVE (AFU_ORTHOLOGUE AFUA_1G17690)-RELATED"/>
    <property type="match status" value="1"/>
</dbReference>
<dbReference type="InterPro" id="IPR036318">
    <property type="entry name" value="FAD-bd_PCMH-like_sf"/>
</dbReference>
<dbReference type="OrthoDB" id="415825at2759"/>
<comment type="similarity">
    <text evidence="1">Belongs to the oxygen-dependent FAD-linked oxidoreductase family.</text>
</comment>
<proteinExistence type="inferred from homology"/>
<dbReference type="Gene3D" id="3.30.465.10">
    <property type="match status" value="1"/>
</dbReference>
<protein>
    <recommendedName>
        <fullName evidence="5">FAD-binding PCMH-type domain-containing protein</fullName>
    </recommendedName>
</protein>
<organism evidence="6 7">
    <name type="scientific">Penicillium salamii</name>
    <dbReference type="NCBI Taxonomy" id="1612424"/>
    <lineage>
        <taxon>Eukaryota</taxon>
        <taxon>Fungi</taxon>
        <taxon>Dikarya</taxon>
        <taxon>Ascomycota</taxon>
        <taxon>Pezizomycotina</taxon>
        <taxon>Eurotiomycetes</taxon>
        <taxon>Eurotiomycetidae</taxon>
        <taxon>Eurotiales</taxon>
        <taxon>Aspergillaceae</taxon>
        <taxon>Penicillium</taxon>
    </lineage>
</organism>
<evidence type="ECO:0000256" key="3">
    <source>
        <dbReference type="ARBA" id="ARBA00022827"/>
    </source>
</evidence>
<gene>
    <name evidence="6" type="ORF">PSALAMII_LOCUS7338</name>
</gene>
<keyword evidence="2" id="KW-0285">Flavoprotein</keyword>
<sequence>MSDLASSTSEGMALDATASLSHSISRWSKKGIHEQPATVIIPEKEQDILAAVEYARENALQVLPAGGGHGSFIDIGSKTLYLDMKLFNQIEVNEGAQTARVGGGAVTGELIKALTDKGFYTTWTNSNAVGVVGSILGGGNPTMGGMHGMMIDQVLSVRLITADGRIVEVSSSSTGDELALFHAICGAGLGLGVIISLDMKIFPIENLRLSMGCAWVRKLIFAARDIEFAANVFDRLQPPTSKTTMSLVFARAPPTAPNPGAAMIILTVTYYGPSDEAEAAVPILFEKDIVNKAIVAQTAPTPLATLNNALAHFDVHGGFKDIQSAAMSKVSVQSTLFAFYKWLHFTTQYEDATRTTMVLSSFNPEKQTEISKTQEGKARYFDHRERGFQALIISWSETRSTERAATDFAKEIKTVYRQGSVASEPPRTLVNNMAPDTKLEEFFPEEKVEELKRLVGIWDPTGLFWRPWAER</sequence>
<dbReference type="Proteomes" id="UP001152646">
    <property type="component" value="Unassembled WGS sequence"/>
</dbReference>
<keyword evidence="4" id="KW-0560">Oxidoreductase</keyword>
<dbReference type="EMBL" id="CAJVPA010000196">
    <property type="protein sequence ID" value="CAG8393607.1"/>
    <property type="molecule type" value="Genomic_DNA"/>
</dbReference>
<dbReference type="InterPro" id="IPR006094">
    <property type="entry name" value="Oxid_FAD_bind_N"/>
</dbReference>
<dbReference type="PROSITE" id="PS00862">
    <property type="entry name" value="OX2_COVAL_FAD"/>
    <property type="match status" value="1"/>
</dbReference>
<evidence type="ECO:0000256" key="1">
    <source>
        <dbReference type="ARBA" id="ARBA00005466"/>
    </source>
</evidence>
<evidence type="ECO:0000259" key="5">
    <source>
        <dbReference type="PROSITE" id="PS51387"/>
    </source>
</evidence>
<accession>A0A9W4NLF4</accession>
<name>A0A9W4NLF4_9EURO</name>
<dbReference type="AlphaFoldDB" id="A0A9W4NLF4"/>
<dbReference type="GO" id="GO:0016491">
    <property type="term" value="F:oxidoreductase activity"/>
    <property type="evidence" value="ECO:0007669"/>
    <property type="project" value="UniProtKB-KW"/>
</dbReference>
<dbReference type="InterPro" id="IPR016169">
    <property type="entry name" value="FAD-bd_PCMH_sub2"/>
</dbReference>
<dbReference type="InterPro" id="IPR016166">
    <property type="entry name" value="FAD-bd_PCMH"/>
</dbReference>
<dbReference type="Pfam" id="PF01565">
    <property type="entry name" value="FAD_binding_4"/>
    <property type="match status" value="1"/>
</dbReference>
<dbReference type="SUPFAM" id="SSF56176">
    <property type="entry name" value="FAD-binding/transporter-associated domain-like"/>
    <property type="match status" value="1"/>
</dbReference>
<dbReference type="InterPro" id="IPR006093">
    <property type="entry name" value="Oxy_OxRdtase_FAD_BS"/>
</dbReference>
<dbReference type="PROSITE" id="PS51387">
    <property type="entry name" value="FAD_PCMH"/>
    <property type="match status" value="1"/>
</dbReference>
<dbReference type="PANTHER" id="PTHR42973:SF7">
    <property type="entry name" value="FAD-BINDING PCMH-TYPE DOMAIN-CONTAINING PROTEIN"/>
    <property type="match status" value="1"/>
</dbReference>
<dbReference type="Gene3D" id="3.40.462.20">
    <property type="match status" value="1"/>
</dbReference>
<evidence type="ECO:0000256" key="2">
    <source>
        <dbReference type="ARBA" id="ARBA00022630"/>
    </source>
</evidence>
<dbReference type="InterPro" id="IPR050416">
    <property type="entry name" value="FAD-linked_Oxidoreductase"/>
</dbReference>
<dbReference type="GO" id="GO:0071949">
    <property type="term" value="F:FAD binding"/>
    <property type="evidence" value="ECO:0007669"/>
    <property type="project" value="InterPro"/>
</dbReference>
<evidence type="ECO:0000313" key="6">
    <source>
        <dbReference type="EMBL" id="CAG8393607.1"/>
    </source>
</evidence>
<evidence type="ECO:0000256" key="4">
    <source>
        <dbReference type="ARBA" id="ARBA00023002"/>
    </source>
</evidence>
<reference evidence="6" key="1">
    <citation type="submission" date="2021-07" db="EMBL/GenBank/DDBJ databases">
        <authorList>
            <person name="Branca A.L. A."/>
        </authorList>
    </citation>
    <scope>NUCLEOTIDE SEQUENCE</scope>
</reference>
<evidence type="ECO:0000313" key="7">
    <source>
        <dbReference type="Proteomes" id="UP001152646"/>
    </source>
</evidence>
<feature type="domain" description="FAD-binding PCMH-type" evidence="5">
    <location>
        <begin position="32"/>
        <end position="204"/>
    </location>
</feature>
<keyword evidence="3" id="KW-0274">FAD</keyword>